<sequence length="221" mass="25312">MRGLGEGGDGEIGIVKDSKYTKEAFAVVEGARFQMDRMNKSATSLEQFTKLAEDIINESQLTYATVFNTTQFLKHFHTVSHIPYNLHRVYGGTSVGGATLDAWALEAEAHYNATLDRGEYIEKRHNRAEQEHKKTEELLKRVLANKLNDTSLENLLNRSEEFDQWLEDFRATIYDSAKKDTTEAERMSKVVAMRIDRYKEVSNEIEKLRAEAEEDLAKARD</sequence>
<proteinExistence type="predicted"/>
<feature type="non-terminal residue" evidence="2">
    <location>
        <position position="221"/>
    </location>
</feature>
<evidence type="ECO:0000313" key="3">
    <source>
        <dbReference type="Proteomes" id="UP000271889"/>
    </source>
</evidence>
<feature type="coiled-coil region" evidence="1">
    <location>
        <begin position="191"/>
        <end position="218"/>
    </location>
</feature>
<reference evidence="2 3" key="1">
    <citation type="submission" date="2018-11" db="EMBL/GenBank/DDBJ databases">
        <authorList>
            <consortium name="Pathogen Informatics"/>
        </authorList>
    </citation>
    <scope>NUCLEOTIDE SEQUENCE [LARGE SCALE GENOMIC DNA]</scope>
</reference>
<dbReference type="Proteomes" id="UP000271889">
    <property type="component" value="Unassembled WGS sequence"/>
</dbReference>
<evidence type="ECO:0000313" key="2">
    <source>
        <dbReference type="EMBL" id="VDN21092.1"/>
    </source>
</evidence>
<gene>
    <name evidence="2" type="ORF">CGOC_LOCUS8946</name>
</gene>
<keyword evidence="1" id="KW-0175">Coiled coil</keyword>
<name>A0A3P7PME4_CYLGO</name>
<keyword evidence="3" id="KW-1185">Reference proteome</keyword>
<accession>A0A3P7PME4</accession>
<dbReference type="AlphaFoldDB" id="A0A3P7PME4"/>
<evidence type="ECO:0000256" key="1">
    <source>
        <dbReference type="SAM" id="Coils"/>
    </source>
</evidence>
<dbReference type="EMBL" id="UYRV01105402">
    <property type="protein sequence ID" value="VDN21092.1"/>
    <property type="molecule type" value="Genomic_DNA"/>
</dbReference>
<organism evidence="2 3">
    <name type="scientific">Cylicostephanus goldi</name>
    <name type="common">Nematode worm</name>
    <dbReference type="NCBI Taxonomy" id="71465"/>
    <lineage>
        <taxon>Eukaryota</taxon>
        <taxon>Metazoa</taxon>
        <taxon>Ecdysozoa</taxon>
        <taxon>Nematoda</taxon>
        <taxon>Chromadorea</taxon>
        <taxon>Rhabditida</taxon>
        <taxon>Rhabditina</taxon>
        <taxon>Rhabditomorpha</taxon>
        <taxon>Strongyloidea</taxon>
        <taxon>Strongylidae</taxon>
        <taxon>Cylicostephanus</taxon>
    </lineage>
</organism>
<dbReference type="OrthoDB" id="5865605at2759"/>
<protein>
    <submittedName>
        <fullName evidence="2">Uncharacterized protein</fullName>
    </submittedName>
</protein>